<dbReference type="OrthoDB" id="6293727at2"/>
<evidence type="ECO:0000313" key="3">
    <source>
        <dbReference type="Proteomes" id="UP000292373"/>
    </source>
</evidence>
<reference evidence="2 3" key="1">
    <citation type="submission" date="2019-01" db="EMBL/GenBank/DDBJ databases">
        <title>Lactibacter flavus gen. nov., sp. nov., a novel bacterium of the family Propionibacteriaceae isolated from raw milk and dairy products.</title>
        <authorList>
            <person name="Huptas C."/>
            <person name="Wenning M."/>
            <person name="Breitenwieser F."/>
            <person name="Doll E."/>
            <person name="Von Neubeck M."/>
            <person name="Busse H.-J."/>
            <person name="Scherer S."/>
        </authorList>
    </citation>
    <scope>NUCLEOTIDE SEQUENCE [LARGE SCALE GENOMIC DNA]</scope>
    <source>
        <strain evidence="2 3">KCTC 33808</strain>
    </source>
</reference>
<dbReference type="RefSeq" id="WP_131167683.1">
    <property type="nucleotide sequence ID" value="NZ_SDMQ01000005.1"/>
</dbReference>
<gene>
    <name evidence="2" type="ORF">ET989_06200</name>
</gene>
<keyword evidence="3" id="KW-1185">Reference proteome</keyword>
<name>A0A4Q9KG04_9ACTN</name>
<keyword evidence="1" id="KW-1133">Transmembrane helix</keyword>
<accession>A0A4Q9KG04</accession>
<proteinExistence type="predicted"/>
<keyword evidence="1" id="KW-0812">Transmembrane</keyword>
<dbReference type="AlphaFoldDB" id="A0A4Q9KG04"/>
<organism evidence="2 3">
    <name type="scientific">Propioniciclava sinopodophylli</name>
    <dbReference type="NCBI Taxonomy" id="1837344"/>
    <lineage>
        <taxon>Bacteria</taxon>
        <taxon>Bacillati</taxon>
        <taxon>Actinomycetota</taxon>
        <taxon>Actinomycetes</taxon>
        <taxon>Propionibacteriales</taxon>
        <taxon>Propionibacteriaceae</taxon>
        <taxon>Propioniciclava</taxon>
    </lineage>
</organism>
<dbReference type="InterPro" id="IPR025329">
    <property type="entry name" value="DUF4235"/>
</dbReference>
<feature type="transmembrane region" description="Helical" evidence="1">
    <location>
        <begin position="7"/>
        <end position="24"/>
    </location>
</feature>
<dbReference type="Pfam" id="PF14019">
    <property type="entry name" value="DUF4235"/>
    <property type="match status" value="1"/>
</dbReference>
<keyword evidence="1" id="KW-0472">Membrane</keyword>
<protein>
    <submittedName>
        <fullName evidence="2">DUF4235 domain-containing protein</fullName>
    </submittedName>
</protein>
<feature type="transmembrane region" description="Helical" evidence="1">
    <location>
        <begin position="53"/>
        <end position="71"/>
    </location>
</feature>
<dbReference type="EMBL" id="SDMQ01000005">
    <property type="protein sequence ID" value="TBT85342.1"/>
    <property type="molecule type" value="Genomic_DNA"/>
</dbReference>
<evidence type="ECO:0000256" key="1">
    <source>
        <dbReference type="SAM" id="Phobius"/>
    </source>
</evidence>
<comment type="caution">
    <text evidence="2">The sequence shown here is derived from an EMBL/GenBank/DDBJ whole genome shotgun (WGS) entry which is preliminary data.</text>
</comment>
<dbReference type="Proteomes" id="UP000292373">
    <property type="component" value="Unassembled WGS sequence"/>
</dbReference>
<evidence type="ECO:0000313" key="2">
    <source>
        <dbReference type="EMBL" id="TBT85342.1"/>
    </source>
</evidence>
<sequence>MDMSQKIVWNGYSTLVGAVAALVTKKAVDGAWTFVTGEEPPEPNDPATPTSHAAIWVLAMALGVGLSQVLINRFAARRWEAFTGSASPLRHVNMRF</sequence>